<gene>
    <name evidence="1" type="ORF">AMTR_s00073p00028090</name>
</gene>
<accession>W1NNG0</accession>
<dbReference type="EMBL" id="KI396509">
    <property type="protein sequence ID" value="ERM97302.1"/>
    <property type="molecule type" value="Genomic_DNA"/>
</dbReference>
<proteinExistence type="predicted"/>
<organism evidence="1 2">
    <name type="scientific">Amborella trichopoda</name>
    <dbReference type="NCBI Taxonomy" id="13333"/>
    <lineage>
        <taxon>Eukaryota</taxon>
        <taxon>Viridiplantae</taxon>
        <taxon>Streptophyta</taxon>
        <taxon>Embryophyta</taxon>
        <taxon>Tracheophyta</taxon>
        <taxon>Spermatophyta</taxon>
        <taxon>Magnoliopsida</taxon>
        <taxon>Amborellales</taxon>
        <taxon>Amborellaceae</taxon>
        <taxon>Amborella</taxon>
    </lineage>
</organism>
<protein>
    <submittedName>
        <fullName evidence="1">Uncharacterized protein</fullName>
    </submittedName>
</protein>
<evidence type="ECO:0000313" key="2">
    <source>
        <dbReference type="Proteomes" id="UP000017836"/>
    </source>
</evidence>
<dbReference type="AlphaFoldDB" id="W1NNG0"/>
<name>W1NNG0_AMBTC</name>
<dbReference type="HOGENOM" id="CLU_2136865_0_0_1"/>
<reference evidence="2" key="1">
    <citation type="journal article" date="2013" name="Science">
        <title>The Amborella genome and the evolution of flowering plants.</title>
        <authorList>
            <consortium name="Amborella Genome Project"/>
        </authorList>
    </citation>
    <scope>NUCLEOTIDE SEQUENCE [LARGE SCALE GENOMIC DNA]</scope>
</reference>
<dbReference type="Gramene" id="ERM97302">
    <property type="protein sequence ID" value="ERM97302"/>
    <property type="gene ID" value="AMTR_s00073p00028090"/>
</dbReference>
<dbReference type="Proteomes" id="UP000017836">
    <property type="component" value="Unassembled WGS sequence"/>
</dbReference>
<evidence type="ECO:0000313" key="1">
    <source>
        <dbReference type="EMBL" id="ERM97302.1"/>
    </source>
</evidence>
<sequence>MGRASNYMQSLLTKALTRLDGLKVEYYCEEKAISTQIFNFTTRTRNCTAGLRLLMEDMAMSPHHHNDKWVEFVELCMEDEEWMKLTQWYEENQPHHVNFLQDWCPCGCRASDH</sequence>
<keyword evidence="2" id="KW-1185">Reference proteome</keyword>